<evidence type="ECO:0000256" key="1">
    <source>
        <dbReference type="SAM" id="MobiDB-lite"/>
    </source>
</evidence>
<dbReference type="OrthoDB" id="10054670at2759"/>
<sequence>MSGSKQETTEQMAEQNDETIQPVGSNVVPKLSSGSEAQANEFKRELNKLKKDQLVDLAYGLNKTVSDMRNTSASVITKTSKATPTDPLPGGELPQDGHGQYDSIPAYRRPQYKIDSGLPIFGEKGRYDNLDDLIFAIENSGKAPTDYTDRLRTQLRELKQGDNYDSYAQKFRSIICNLTSLNEDEKVYYFAEEEAIRVASIFKSGCGKIMVGINSNKIYKGGQPYNKYPINNFSLRKRINNRDEAKTGIKCFKCNKMGRIAKNCRVKQENKVYKKETYEIKSQKYKNKTVSVCKTSSDSILSIVGFVNGTSVKFPGHTVRLLKDDSKYETFDDMVDVLLTEVVDEVDIEDESEWETQELKFEPSIPLDSLQLKQYKSHFY</sequence>
<evidence type="ECO:0000313" key="2">
    <source>
        <dbReference type="EMBL" id="CAF0711046.1"/>
    </source>
</evidence>
<gene>
    <name evidence="2" type="ORF">OXX778_LOCUS1048</name>
</gene>
<reference evidence="2" key="1">
    <citation type="submission" date="2021-02" db="EMBL/GenBank/DDBJ databases">
        <authorList>
            <person name="Nowell W R."/>
        </authorList>
    </citation>
    <scope>NUCLEOTIDE SEQUENCE</scope>
    <source>
        <strain evidence="2">Ploen Becks lab</strain>
    </source>
</reference>
<proteinExistence type="predicted"/>
<feature type="compositionally biased region" description="Polar residues" evidence="1">
    <location>
        <begin position="1"/>
        <end position="24"/>
    </location>
</feature>
<comment type="caution">
    <text evidence="2">The sequence shown here is derived from an EMBL/GenBank/DDBJ whole genome shotgun (WGS) entry which is preliminary data.</text>
</comment>
<protein>
    <recommendedName>
        <fullName evidence="4">CCHC-type domain-containing protein</fullName>
    </recommendedName>
</protein>
<dbReference type="Proteomes" id="UP000663879">
    <property type="component" value="Unassembled WGS sequence"/>
</dbReference>
<accession>A0A813LYF3</accession>
<keyword evidence="3" id="KW-1185">Reference proteome</keyword>
<feature type="region of interest" description="Disordered" evidence="1">
    <location>
        <begin position="1"/>
        <end position="43"/>
    </location>
</feature>
<evidence type="ECO:0008006" key="4">
    <source>
        <dbReference type="Google" id="ProtNLM"/>
    </source>
</evidence>
<organism evidence="2 3">
    <name type="scientific">Brachionus calyciflorus</name>
    <dbReference type="NCBI Taxonomy" id="104777"/>
    <lineage>
        <taxon>Eukaryota</taxon>
        <taxon>Metazoa</taxon>
        <taxon>Spiralia</taxon>
        <taxon>Gnathifera</taxon>
        <taxon>Rotifera</taxon>
        <taxon>Eurotatoria</taxon>
        <taxon>Monogononta</taxon>
        <taxon>Pseudotrocha</taxon>
        <taxon>Ploima</taxon>
        <taxon>Brachionidae</taxon>
        <taxon>Brachionus</taxon>
    </lineage>
</organism>
<name>A0A813LYF3_9BILA</name>
<evidence type="ECO:0000313" key="3">
    <source>
        <dbReference type="Proteomes" id="UP000663879"/>
    </source>
</evidence>
<dbReference type="EMBL" id="CAJNOC010000061">
    <property type="protein sequence ID" value="CAF0711046.1"/>
    <property type="molecule type" value="Genomic_DNA"/>
</dbReference>
<dbReference type="AlphaFoldDB" id="A0A813LYF3"/>
<feature type="region of interest" description="Disordered" evidence="1">
    <location>
        <begin position="77"/>
        <end position="97"/>
    </location>
</feature>